<dbReference type="EMBL" id="QRUJ01000071">
    <property type="protein sequence ID" value="RGR50169.1"/>
    <property type="molecule type" value="Genomic_DNA"/>
</dbReference>
<protein>
    <submittedName>
        <fullName evidence="1">Cell wall-binding protein</fullName>
    </submittedName>
</protein>
<dbReference type="EMBL" id="QRXG01000070">
    <property type="protein sequence ID" value="RGT76080.1"/>
    <property type="molecule type" value="Genomic_DNA"/>
</dbReference>
<evidence type="ECO:0000313" key="5">
    <source>
        <dbReference type="Proteomes" id="UP000284296"/>
    </source>
</evidence>
<gene>
    <name evidence="3" type="ORF">DW172_17095</name>
    <name evidence="2" type="ORF">DWX06_16485</name>
    <name evidence="1" type="ORF">DWY38_17000</name>
</gene>
<dbReference type="EMBL" id="QRKN01000045">
    <property type="protein sequence ID" value="RHI15541.1"/>
    <property type="molecule type" value="Genomic_DNA"/>
</dbReference>
<evidence type="ECO:0000313" key="6">
    <source>
        <dbReference type="Proteomes" id="UP000285865"/>
    </source>
</evidence>
<evidence type="ECO:0000313" key="1">
    <source>
        <dbReference type="EMBL" id="RGR50169.1"/>
    </source>
</evidence>
<sequence length="88" mass="10412">MSEEQVARTLNQARRDLGIKYKNASPQPLRDYIYEVNMRRYGDKLGPTYDYLIKVKRKSNMDIIKSSSTPNSNIDNLLLGFEEWLRRQ</sequence>
<dbReference type="Proteomes" id="UP000266066">
    <property type="component" value="Unassembled WGS sequence"/>
</dbReference>
<evidence type="ECO:0000313" key="2">
    <source>
        <dbReference type="EMBL" id="RGT76080.1"/>
    </source>
</evidence>
<reference evidence="4 5" key="1">
    <citation type="submission" date="2018-08" db="EMBL/GenBank/DDBJ databases">
        <title>A genome reference for cultivated species of the human gut microbiota.</title>
        <authorList>
            <person name="Zou Y."/>
            <person name="Xue W."/>
            <person name="Luo G."/>
        </authorList>
    </citation>
    <scope>NUCLEOTIDE SEQUENCE [LARGE SCALE GENOMIC DNA]</scope>
    <source>
        <strain evidence="2 5">AF18-16LB</strain>
        <strain evidence="1 4">AF25-15</strain>
        <strain evidence="3 6">AM16-11</strain>
    </source>
</reference>
<dbReference type="Proteomes" id="UP000284296">
    <property type="component" value="Unassembled WGS sequence"/>
</dbReference>
<evidence type="ECO:0000313" key="3">
    <source>
        <dbReference type="EMBL" id="RHI15541.1"/>
    </source>
</evidence>
<accession>A0A395UVT6</accession>
<comment type="caution">
    <text evidence="1">The sequence shown here is derived from an EMBL/GenBank/DDBJ whole genome shotgun (WGS) entry which is preliminary data.</text>
</comment>
<dbReference type="Proteomes" id="UP000285865">
    <property type="component" value="Unassembled WGS sequence"/>
</dbReference>
<name>A0A395UVT6_9FIRM</name>
<dbReference type="AlphaFoldDB" id="A0A395UVT6"/>
<organism evidence="1 4">
    <name type="scientific">Agathobacter rectalis</name>
    <dbReference type="NCBI Taxonomy" id="39491"/>
    <lineage>
        <taxon>Bacteria</taxon>
        <taxon>Bacillati</taxon>
        <taxon>Bacillota</taxon>
        <taxon>Clostridia</taxon>
        <taxon>Lachnospirales</taxon>
        <taxon>Lachnospiraceae</taxon>
        <taxon>Agathobacter</taxon>
    </lineage>
</organism>
<evidence type="ECO:0000313" key="4">
    <source>
        <dbReference type="Proteomes" id="UP000266066"/>
    </source>
</evidence>
<proteinExistence type="predicted"/>